<name>A0A139ASM7_GONPJ</name>
<sequence length="423" mass="45285">MANISGWVAPGFESVRDAFEANFRQGLELGASFVAYYKGQKVVDLTGGWADATKTRQYDSNTIHIVHSSGKAIEAITAAHAVSKGVLSYEQRIANIWPEFGQGGKGDVLVKDLLAHSGGVGWLDNERCPHISEILDLDKVATRIAGQKHNFGGVLTKSYHARTRGLFLNEIYRRTLGTTHGELVRAWSTHLGVDVFVGLPASVEHRLSKVVFDPAAFAAASYTPLAPDHPAVLTMGTDVKGVKPPKGDGGRLSNNIQVLRGQISSAFTVTNAAGLAAFANVMAMGGSAHGLQIVDASTHAAAHEIDHRNLDALDAVLGFAWRSTIGGWGSSTPGTLVPNVRLDPSTNPKARYIPEQYKGPGWQWTGWDGLGGSLIQWDHNRKCAVGYAPNLLKEGGGYNDERAARCTLAFVKCVEALEGSPRI</sequence>
<dbReference type="Gene3D" id="3.40.710.10">
    <property type="entry name" value="DD-peptidase/beta-lactamase superfamily"/>
    <property type="match status" value="1"/>
</dbReference>
<evidence type="ECO:0000259" key="1">
    <source>
        <dbReference type="Pfam" id="PF00144"/>
    </source>
</evidence>
<evidence type="ECO:0000313" key="3">
    <source>
        <dbReference type="Proteomes" id="UP000070544"/>
    </source>
</evidence>
<proteinExistence type="predicted"/>
<dbReference type="EMBL" id="KQ965737">
    <property type="protein sequence ID" value="KXS19709.1"/>
    <property type="molecule type" value="Genomic_DNA"/>
</dbReference>
<dbReference type="Proteomes" id="UP000070544">
    <property type="component" value="Unassembled WGS sequence"/>
</dbReference>
<dbReference type="InterPro" id="IPR052907">
    <property type="entry name" value="Beta-lactamase/esterase"/>
</dbReference>
<evidence type="ECO:0000313" key="2">
    <source>
        <dbReference type="EMBL" id="KXS19709.1"/>
    </source>
</evidence>
<dbReference type="STRING" id="1344416.A0A139ASM7"/>
<organism evidence="2 3">
    <name type="scientific">Gonapodya prolifera (strain JEL478)</name>
    <name type="common">Monoblepharis prolifera</name>
    <dbReference type="NCBI Taxonomy" id="1344416"/>
    <lineage>
        <taxon>Eukaryota</taxon>
        <taxon>Fungi</taxon>
        <taxon>Fungi incertae sedis</taxon>
        <taxon>Chytridiomycota</taxon>
        <taxon>Chytridiomycota incertae sedis</taxon>
        <taxon>Monoblepharidomycetes</taxon>
        <taxon>Monoblepharidales</taxon>
        <taxon>Gonapodyaceae</taxon>
        <taxon>Gonapodya</taxon>
    </lineage>
</organism>
<accession>A0A139ASM7</accession>
<dbReference type="SUPFAM" id="SSF56601">
    <property type="entry name" value="beta-lactamase/transpeptidase-like"/>
    <property type="match status" value="1"/>
</dbReference>
<dbReference type="PANTHER" id="PTHR43319">
    <property type="entry name" value="BETA-LACTAMASE-RELATED"/>
    <property type="match status" value="1"/>
</dbReference>
<protein>
    <submittedName>
        <fullName evidence="2">Beta-lactamase/transpeptidase-like protein</fullName>
    </submittedName>
</protein>
<dbReference type="PANTHER" id="PTHR43319:SF3">
    <property type="entry name" value="BETA-LACTAMASE-RELATED DOMAIN-CONTAINING PROTEIN"/>
    <property type="match status" value="1"/>
</dbReference>
<dbReference type="InterPro" id="IPR012338">
    <property type="entry name" value="Beta-lactam/transpept-like"/>
</dbReference>
<feature type="domain" description="Beta-lactamase-related" evidence="1">
    <location>
        <begin position="19"/>
        <end position="399"/>
    </location>
</feature>
<dbReference type="Pfam" id="PF00144">
    <property type="entry name" value="Beta-lactamase"/>
    <property type="match status" value="1"/>
</dbReference>
<keyword evidence="3" id="KW-1185">Reference proteome</keyword>
<dbReference type="OrthoDB" id="5946976at2759"/>
<reference evidence="2 3" key="1">
    <citation type="journal article" date="2015" name="Genome Biol. Evol.">
        <title>Phylogenomic analyses indicate that early fungi evolved digesting cell walls of algal ancestors of land plants.</title>
        <authorList>
            <person name="Chang Y."/>
            <person name="Wang S."/>
            <person name="Sekimoto S."/>
            <person name="Aerts A.L."/>
            <person name="Choi C."/>
            <person name="Clum A."/>
            <person name="LaButti K.M."/>
            <person name="Lindquist E.A."/>
            <person name="Yee Ngan C."/>
            <person name="Ohm R.A."/>
            <person name="Salamov A.A."/>
            <person name="Grigoriev I.V."/>
            <person name="Spatafora J.W."/>
            <person name="Berbee M.L."/>
        </authorList>
    </citation>
    <scope>NUCLEOTIDE SEQUENCE [LARGE SCALE GENOMIC DNA]</scope>
    <source>
        <strain evidence="2 3">JEL478</strain>
    </source>
</reference>
<gene>
    <name evidence="2" type="ORF">M427DRAFT_52597</name>
</gene>
<dbReference type="AlphaFoldDB" id="A0A139ASM7"/>
<dbReference type="InterPro" id="IPR001466">
    <property type="entry name" value="Beta-lactam-related"/>
</dbReference>